<organism evidence="1 2">
    <name type="scientific">Psilocybe cubensis</name>
    <name type="common">Psychedelic mushroom</name>
    <name type="synonym">Stropharia cubensis</name>
    <dbReference type="NCBI Taxonomy" id="181762"/>
    <lineage>
        <taxon>Eukaryota</taxon>
        <taxon>Fungi</taxon>
        <taxon>Dikarya</taxon>
        <taxon>Basidiomycota</taxon>
        <taxon>Agaricomycotina</taxon>
        <taxon>Agaricomycetes</taxon>
        <taxon>Agaricomycetidae</taxon>
        <taxon>Agaricales</taxon>
        <taxon>Agaricineae</taxon>
        <taxon>Strophariaceae</taxon>
        <taxon>Psilocybe</taxon>
    </lineage>
</organism>
<evidence type="ECO:0000313" key="1">
    <source>
        <dbReference type="EMBL" id="KAH9475753.1"/>
    </source>
</evidence>
<keyword evidence="2" id="KW-1185">Reference proteome</keyword>
<proteinExistence type="predicted"/>
<accession>A0ACB8GJP5</accession>
<dbReference type="Proteomes" id="UP000664032">
    <property type="component" value="Unassembled WGS sequence"/>
</dbReference>
<gene>
    <name evidence="1" type="ORF">JR316_0011312</name>
</gene>
<dbReference type="EMBL" id="JAFIQS020000011">
    <property type="protein sequence ID" value="KAH9475753.1"/>
    <property type="molecule type" value="Genomic_DNA"/>
</dbReference>
<reference evidence="1" key="1">
    <citation type="submission" date="2021-10" db="EMBL/GenBank/DDBJ databases">
        <title>Psilocybe cubensis genome.</title>
        <authorList>
            <person name="Mckernan K.J."/>
            <person name="Crawford S."/>
            <person name="Trippe A."/>
            <person name="Kane L.T."/>
            <person name="Mclaughlin S."/>
        </authorList>
    </citation>
    <scope>NUCLEOTIDE SEQUENCE</scope>
    <source>
        <strain evidence="1">MGC-MH-2018</strain>
    </source>
</reference>
<sequence>MKRPGYGQKDTQHYGRTLVLLTRRAYAPLRSTIFVDSRYILCAFEDDFPCQTRTGASCLRLPIVLDSQTTQYQTVRESLPEVKAIQVVSGDSSRQAELTFLSDSVHANAAFFREP</sequence>
<name>A0ACB8GJP5_PSICU</name>
<protein>
    <submittedName>
        <fullName evidence="1">Uncharacterized protein</fullName>
    </submittedName>
</protein>
<comment type="caution">
    <text evidence="1">The sequence shown here is derived from an EMBL/GenBank/DDBJ whole genome shotgun (WGS) entry which is preliminary data.</text>
</comment>
<evidence type="ECO:0000313" key="2">
    <source>
        <dbReference type="Proteomes" id="UP000664032"/>
    </source>
</evidence>